<accession>A0A8B7ZQ51</accession>
<reference evidence="3" key="1">
    <citation type="submission" date="2025-08" db="UniProtKB">
        <authorList>
            <consortium name="RefSeq"/>
        </authorList>
    </citation>
    <scope>IDENTIFICATION</scope>
</reference>
<dbReference type="AlphaFoldDB" id="A0A8B7ZQ51"/>
<feature type="compositionally biased region" description="Basic residues" evidence="1">
    <location>
        <begin position="351"/>
        <end position="370"/>
    </location>
</feature>
<feature type="compositionally biased region" description="Low complexity" evidence="1">
    <location>
        <begin position="93"/>
        <end position="116"/>
    </location>
</feature>
<protein>
    <submittedName>
        <fullName evidence="3">Protein IWS1 homolog A-like</fullName>
    </submittedName>
</protein>
<proteinExistence type="predicted"/>
<dbReference type="Proteomes" id="UP000694845">
    <property type="component" value="Unplaced"/>
</dbReference>
<feature type="compositionally biased region" description="Basic and acidic residues" evidence="1">
    <location>
        <begin position="228"/>
        <end position="237"/>
    </location>
</feature>
<gene>
    <name evidence="3" type="primary">LOC110987272</name>
</gene>
<feature type="compositionally biased region" description="Low complexity" evidence="1">
    <location>
        <begin position="169"/>
        <end position="186"/>
    </location>
</feature>
<feature type="compositionally biased region" description="Polar residues" evidence="1">
    <location>
        <begin position="1"/>
        <end position="10"/>
    </location>
</feature>
<feature type="compositionally biased region" description="Basic and acidic residues" evidence="1">
    <location>
        <begin position="280"/>
        <end position="302"/>
    </location>
</feature>
<feature type="compositionally biased region" description="Low complexity" evidence="1">
    <location>
        <begin position="375"/>
        <end position="387"/>
    </location>
</feature>
<evidence type="ECO:0000313" key="3">
    <source>
        <dbReference type="RefSeq" id="XP_022105551.1"/>
    </source>
</evidence>
<feature type="compositionally biased region" description="Basic and acidic residues" evidence="1">
    <location>
        <begin position="71"/>
        <end position="82"/>
    </location>
</feature>
<dbReference type="GeneID" id="110987272"/>
<dbReference type="KEGG" id="aplc:110987272"/>
<feature type="compositionally biased region" description="Basic and acidic residues" evidence="1">
    <location>
        <begin position="388"/>
        <end position="412"/>
    </location>
</feature>
<organism evidence="2 3">
    <name type="scientific">Acanthaster planci</name>
    <name type="common">Crown-of-thorns starfish</name>
    <dbReference type="NCBI Taxonomy" id="133434"/>
    <lineage>
        <taxon>Eukaryota</taxon>
        <taxon>Metazoa</taxon>
        <taxon>Echinodermata</taxon>
        <taxon>Eleutherozoa</taxon>
        <taxon>Asterozoa</taxon>
        <taxon>Asteroidea</taxon>
        <taxon>Valvatacea</taxon>
        <taxon>Valvatida</taxon>
        <taxon>Acanthasteridae</taxon>
        <taxon>Acanthaster</taxon>
    </lineage>
</organism>
<feature type="compositionally biased region" description="Acidic residues" evidence="1">
    <location>
        <begin position="83"/>
        <end position="92"/>
    </location>
</feature>
<dbReference type="OMA" id="LICNYRQ"/>
<dbReference type="OrthoDB" id="10072364at2759"/>
<name>A0A8B7ZQ51_ACAPL</name>
<keyword evidence="2" id="KW-1185">Reference proteome</keyword>
<dbReference type="RefSeq" id="XP_022105551.1">
    <property type="nucleotide sequence ID" value="XM_022249859.1"/>
</dbReference>
<feature type="compositionally biased region" description="Basic residues" evidence="1">
    <location>
        <begin position="132"/>
        <end position="143"/>
    </location>
</feature>
<feature type="region of interest" description="Disordered" evidence="1">
    <location>
        <begin position="1"/>
        <end position="36"/>
    </location>
</feature>
<feature type="region of interest" description="Disordered" evidence="1">
    <location>
        <begin position="280"/>
        <end position="414"/>
    </location>
</feature>
<sequence>MTDLQCSPSSPRVAADQTLRSSSRLREKSQRRFTLPTRREALDSVVPDETPFKNYRDYKPRKLINNFIKERNTYNNPDRIDQFDEFSDEEFINDNTSSSDDSTQEGSPWSESPSHSSSDDDDDEPVQATARNPRKAKSKRKTSSGRNGSDSEELASPLKMRKPRPLAELLSGSDDPDNSSGDDLPLTAPRKKWRGRASIQCEESSDDDKDQPGAFTLDLSGSVSVKVESGDNERNGTEVETSAIKAELQDEHKGGNLAIKADPEDREYDIEGENVAFKVEPLDEANKFRGDANTADESHESSDGTESEDDSFIATSSSSDDGALDPEGNISPLENFQADQPSHEELICNYRQRRLRPKKALAVKKKRSFRKSLDSDSSSCQSDGSTSWDKDKSGEHSKDCAMRPLSKRAEHLQRKKAVWKTEVLGSYKNEREKKLSKTKK</sequence>
<evidence type="ECO:0000313" key="2">
    <source>
        <dbReference type="Proteomes" id="UP000694845"/>
    </source>
</evidence>
<evidence type="ECO:0000256" key="1">
    <source>
        <dbReference type="SAM" id="MobiDB-lite"/>
    </source>
</evidence>
<feature type="region of interest" description="Disordered" evidence="1">
    <location>
        <begin position="71"/>
        <end position="266"/>
    </location>
</feature>